<gene>
    <name evidence="1" type="primary">GTR2_3</name>
    <name evidence="1" type="ORF">DSO57_1033254</name>
</gene>
<protein>
    <submittedName>
        <fullName evidence="1">GTP-binding protein gtr2</fullName>
    </submittedName>
</protein>
<accession>A0ACC2T0F9</accession>
<proteinExistence type="predicted"/>
<reference evidence="1" key="1">
    <citation type="submission" date="2022-04" db="EMBL/GenBank/DDBJ databases">
        <title>Genome of the entomopathogenic fungus Entomophthora muscae.</title>
        <authorList>
            <person name="Elya C."/>
            <person name="Lovett B.R."/>
            <person name="Lee E."/>
            <person name="Macias A.M."/>
            <person name="Hajek A.E."/>
            <person name="De Bivort B.L."/>
            <person name="Kasson M.T."/>
            <person name="De Fine Licht H.H."/>
            <person name="Stajich J.E."/>
        </authorList>
    </citation>
    <scope>NUCLEOTIDE SEQUENCE</scope>
    <source>
        <strain evidence="1">Berkeley</strain>
    </source>
</reference>
<name>A0ACC2T0F9_9FUNG</name>
<evidence type="ECO:0000313" key="1">
    <source>
        <dbReference type="EMBL" id="KAJ9067991.1"/>
    </source>
</evidence>
<dbReference type="EMBL" id="QTSX02003810">
    <property type="protein sequence ID" value="KAJ9067991.1"/>
    <property type="molecule type" value="Genomic_DNA"/>
</dbReference>
<dbReference type="Proteomes" id="UP001165960">
    <property type="component" value="Unassembled WGS sequence"/>
</dbReference>
<comment type="caution">
    <text evidence="1">The sequence shown here is derived from an EMBL/GenBank/DDBJ whole genome shotgun (WGS) entry which is preliminary data.</text>
</comment>
<evidence type="ECO:0000313" key="2">
    <source>
        <dbReference type="Proteomes" id="UP001165960"/>
    </source>
</evidence>
<organism evidence="1 2">
    <name type="scientific">Entomophthora muscae</name>
    <dbReference type="NCBI Taxonomy" id="34485"/>
    <lineage>
        <taxon>Eukaryota</taxon>
        <taxon>Fungi</taxon>
        <taxon>Fungi incertae sedis</taxon>
        <taxon>Zoopagomycota</taxon>
        <taxon>Entomophthoromycotina</taxon>
        <taxon>Entomophthoromycetes</taxon>
        <taxon>Entomophthorales</taxon>
        <taxon>Entomophthoraceae</taxon>
        <taxon>Entomophthora</taxon>
    </lineage>
</organism>
<keyword evidence="2" id="KW-1185">Reference proteome</keyword>
<sequence length="386" mass="43291">MSYYYEDEDEDYSTNPDTYGGNMYAGSGDIIEEDEYSPTGGSDSEQLGKRSSNKLTSSGSKPPRLLLMGLRRSGKSSIQRVVFHKMAPNETLFLESTSKVMKDSIASFIDFQVWDFPGQIDFFDTAFDSDSIFGEVGALVYIVDAQDDYTDSLGKLHDTLVRAYSVNPDLFFEVFVHKVDGLSDDYKVDLTRDIQQRVMDELADVGLENLVISFYPTSIYDHSIFEALSKVLQKMIRQLPTLENLLNVLCANSGIEKAYLFDVASKVYLATDSSPIDMQSYEICSDMIDVVVDLTSIYSQASITEQQSTSGMMANDAHSSIKLNSGLVLYFREINQFLALVCLVRQETFEKRGLLDHNFQCFKDAIQQVLELRQSTLASTSKPPPS</sequence>